<keyword evidence="3" id="KW-0862">Zinc</keyword>
<dbReference type="SMART" id="SM00235">
    <property type="entry name" value="ZnMc"/>
    <property type="match status" value="1"/>
</dbReference>
<dbReference type="InterPro" id="IPR001506">
    <property type="entry name" value="Peptidase_M12A"/>
</dbReference>
<name>A0A0N4Z6A5_PARTI</name>
<dbReference type="Gene3D" id="3.40.390.10">
    <property type="entry name" value="Collagenase (Catalytic Domain)"/>
    <property type="match status" value="1"/>
</dbReference>
<feature type="domain" description="Peptidase M12A" evidence="4">
    <location>
        <begin position="19"/>
        <end position="221"/>
    </location>
</feature>
<dbReference type="EC" id="3.4.24.-" evidence="3"/>
<dbReference type="Pfam" id="PF01400">
    <property type="entry name" value="Astacin"/>
    <property type="match status" value="1"/>
</dbReference>
<comment type="cofactor">
    <cofactor evidence="3">
        <name>Zn(2+)</name>
        <dbReference type="ChEBI" id="CHEBI:29105"/>
    </cofactor>
    <text evidence="3">Binds 1 zinc ion per subunit.</text>
</comment>
<dbReference type="Proteomes" id="UP000038045">
    <property type="component" value="Unplaced"/>
</dbReference>
<keyword evidence="1 2" id="KW-1015">Disulfide bond</keyword>
<evidence type="ECO:0000259" key="4">
    <source>
        <dbReference type="PROSITE" id="PS51864"/>
    </source>
</evidence>
<evidence type="ECO:0000313" key="5">
    <source>
        <dbReference type="Proteomes" id="UP000038045"/>
    </source>
</evidence>
<dbReference type="InterPro" id="IPR024079">
    <property type="entry name" value="MetalloPept_cat_dom_sf"/>
</dbReference>
<dbReference type="InterPro" id="IPR006026">
    <property type="entry name" value="Peptidase_Metallo"/>
</dbReference>
<keyword evidence="3" id="KW-0378">Hydrolase</keyword>
<accession>A0A0N4Z6A5</accession>
<keyword evidence="3" id="KW-0479">Metal-binding</keyword>
<keyword evidence="3" id="KW-0482">Metalloprotease</keyword>
<dbReference type="GO" id="GO:0008270">
    <property type="term" value="F:zinc ion binding"/>
    <property type="evidence" value="ECO:0007669"/>
    <property type="project" value="InterPro"/>
</dbReference>
<dbReference type="PRINTS" id="PR00480">
    <property type="entry name" value="ASTACIN"/>
</dbReference>
<keyword evidence="3" id="KW-0732">Signal</keyword>
<evidence type="ECO:0000256" key="1">
    <source>
        <dbReference type="ARBA" id="ARBA00023157"/>
    </source>
</evidence>
<sequence length="255" mass="29458">MIILLYSLIILFPININGAILTDPKRQWSFPIQYNVTIKKYENHIKEAIDEIVNHTCLNFTRNDSLSLNSPGIVFRFNTSVGCSSEKIGPDIDNKTNFINFNDYCISNKVFIQSLIFSALGAYPEQTRLDREKYIYIYYTNIKRGTDLTLFNETNSSTTSDYDTYYDYASVLQFYNLSFSARGGYTMGTTHEYGDVYRKMLGQKSFVTFDNYKLINRHFCNQTCNGTRFGACFSSGYPNPRKCEECLCPYPFEGK</sequence>
<organism evidence="5 6">
    <name type="scientific">Parastrongyloides trichosuri</name>
    <name type="common">Possum-specific nematode worm</name>
    <dbReference type="NCBI Taxonomy" id="131310"/>
    <lineage>
        <taxon>Eukaryota</taxon>
        <taxon>Metazoa</taxon>
        <taxon>Ecdysozoa</taxon>
        <taxon>Nematoda</taxon>
        <taxon>Chromadorea</taxon>
        <taxon>Rhabditida</taxon>
        <taxon>Tylenchina</taxon>
        <taxon>Panagrolaimomorpha</taxon>
        <taxon>Strongyloidoidea</taxon>
        <taxon>Strongyloididae</taxon>
        <taxon>Parastrongyloides</taxon>
    </lineage>
</organism>
<evidence type="ECO:0000256" key="3">
    <source>
        <dbReference type="RuleBase" id="RU361183"/>
    </source>
</evidence>
<keyword evidence="5" id="KW-1185">Reference proteome</keyword>
<dbReference type="PROSITE" id="PS51864">
    <property type="entry name" value="ASTACIN"/>
    <property type="match status" value="1"/>
</dbReference>
<evidence type="ECO:0000313" key="6">
    <source>
        <dbReference type="WBParaSite" id="PTRK_0000268800.1"/>
    </source>
</evidence>
<reference evidence="6" key="1">
    <citation type="submission" date="2017-02" db="UniProtKB">
        <authorList>
            <consortium name="WormBaseParasite"/>
        </authorList>
    </citation>
    <scope>IDENTIFICATION</scope>
</reference>
<dbReference type="WBParaSite" id="PTRK_0000268800.1">
    <property type="protein sequence ID" value="PTRK_0000268800.1"/>
    <property type="gene ID" value="PTRK_0000268800"/>
</dbReference>
<proteinExistence type="predicted"/>
<dbReference type="PANTHER" id="PTHR10127:SF877">
    <property type="entry name" value="ZINC METALLOPROTEINASE NAS-34"/>
    <property type="match status" value="1"/>
</dbReference>
<dbReference type="SUPFAM" id="SSF55486">
    <property type="entry name" value="Metalloproteases ('zincins'), catalytic domain"/>
    <property type="match status" value="1"/>
</dbReference>
<evidence type="ECO:0000256" key="2">
    <source>
        <dbReference type="PROSITE-ProRule" id="PRU01211"/>
    </source>
</evidence>
<feature type="signal peptide" evidence="3">
    <location>
        <begin position="1"/>
        <end position="18"/>
    </location>
</feature>
<protein>
    <recommendedName>
        <fullName evidence="3">Metalloendopeptidase</fullName>
        <ecNumber evidence="3">3.4.24.-</ecNumber>
    </recommendedName>
</protein>
<dbReference type="GO" id="GO:0004222">
    <property type="term" value="F:metalloendopeptidase activity"/>
    <property type="evidence" value="ECO:0007669"/>
    <property type="project" value="UniProtKB-UniRule"/>
</dbReference>
<feature type="chain" id="PRO_5005733357" description="Metalloendopeptidase" evidence="3">
    <location>
        <begin position="19"/>
        <end position="255"/>
    </location>
</feature>
<comment type="caution">
    <text evidence="2">Lacks conserved residue(s) required for the propagation of feature annotation.</text>
</comment>
<dbReference type="GO" id="GO:0006508">
    <property type="term" value="P:proteolysis"/>
    <property type="evidence" value="ECO:0007669"/>
    <property type="project" value="UniProtKB-KW"/>
</dbReference>
<dbReference type="AlphaFoldDB" id="A0A0N4Z6A5"/>
<dbReference type="PANTHER" id="PTHR10127">
    <property type="entry name" value="DISCOIDIN, CUB, EGF, LAMININ , AND ZINC METALLOPROTEASE DOMAIN CONTAINING"/>
    <property type="match status" value="1"/>
</dbReference>
<keyword evidence="3" id="KW-0645">Protease</keyword>
<feature type="disulfide bond" evidence="2">
    <location>
        <begin position="83"/>
        <end position="105"/>
    </location>
</feature>